<dbReference type="RefSeq" id="WP_014788279.1">
    <property type="nucleotide sequence ID" value="NC_018015.1"/>
</dbReference>
<sequence length="205" mass="24202">MSRRWKVFVVVLLLFLAPMSLNGYTYRYGLESRGFMSFSEMGFGVACPGIFRAYYQINDEWEVKFVSSYFPGENDSRKFNDPNVVIAEFERKARSRRLISAGDYSVLVLSRDENGSFLSTHYRLKAVYEQETLRKVSFNITHSLNYGPGNSSVLVDYVDIYRTYDIEETRCWQVLIGWFKPLLRKYLRDQLGKIPYPNPWEREPW</sequence>
<gene>
    <name evidence="1" type="ORF">CL1_0428</name>
</gene>
<dbReference type="AlphaFoldDB" id="I3ZSF4"/>
<proteinExistence type="predicted"/>
<dbReference type="EMBL" id="CP003651">
    <property type="protein sequence ID" value="AFL94638.1"/>
    <property type="molecule type" value="Genomic_DNA"/>
</dbReference>
<dbReference type="OrthoDB" id="97509at2157"/>
<organism evidence="1 2">
    <name type="scientific">Thermococcus cleftensis (strain DSM 27260 / KACC 17922 / CL1)</name>
    <dbReference type="NCBI Taxonomy" id="163003"/>
    <lineage>
        <taxon>Archaea</taxon>
        <taxon>Methanobacteriati</taxon>
        <taxon>Methanobacteriota</taxon>
        <taxon>Thermococci</taxon>
        <taxon>Thermococcales</taxon>
        <taxon>Thermococcaceae</taxon>
        <taxon>Thermococcus</taxon>
    </lineage>
</organism>
<dbReference type="GeneID" id="13038107"/>
<reference evidence="1 2" key="1">
    <citation type="journal article" date="2012" name="J. Bacteriol.">
        <title>Complete Genome Sequence of the Hyperthermophilic Archaeon Thermococcus sp. Strain CL1, Isolated from a Paralvinella sp. Polychaete Worm Collected from a Hydrothermal Vent.</title>
        <authorList>
            <person name="Jung J.H."/>
            <person name="Holden J.F."/>
            <person name="Seo D.H."/>
            <person name="Park K.H."/>
            <person name="Shin H."/>
            <person name="Ryu S."/>
            <person name="Lee J.H."/>
            <person name="Park C.S."/>
        </authorList>
    </citation>
    <scope>NUCLEOTIDE SEQUENCE [LARGE SCALE GENOMIC DNA]</scope>
    <source>
        <strain evidence="2">DSM 27260 / KACC 17922 / CL1</strain>
    </source>
</reference>
<dbReference type="KEGG" id="thm:CL1_0428"/>
<accession>I3ZSF4</accession>
<name>I3ZSF4_THECF</name>
<keyword evidence="2" id="KW-1185">Reference proteome</keyword>
<dbReference type="HOGENOM" id="CLU_115709_0_0_2"/>
<dbReference type="Proteomes" id="UP000006064">
    <property type="component" value="Chromosome"/>
</dbReference>
<evidence type="ECO:0000313" key="1">
    <source>
        <dbReference type="EMBL" id="AFL94638.1"/>
    </source>
</evidence>
<protein>
    <submittedName>
        <fullName evidence="1">Uncharacterized protein</fullName>
    </submittedName>
</protein>
<dbReference type="STRING" id="163003.CL1_0428"/>
<evidence type="ECO:0000313" key="2">
    <source>
        <dbReference type="Proteomes" id="UP000006064"/>
    </source>
</evidence>